<dbReference type="Proteomes" id="UP001501508">
    <property type="component" value="Unassembled WGS sequence"/>
</dbReference>
<dbReference type="RefSeq" id="WP_345033017.1">
    <property type="nucleotide sequence ID" value="NZ_BAABEY010000036.1"/>
</dbReference>
<protein>
    <submittedName>
        <fullName evidence="2">Uncharacterized protein</fullName>
    </submittedName>
</protein>
<organism evidence="2 3">
    <name type="scientific">Ravibacter arvi</name>
    <dbReference type="NCBI Taxonomy" id="2051041"/>
    <lineage>
        <taxon>Bacteria</taxon>
        <taxon>Pseudomonadati</taxon>
        <taxon>Bacteroidota</taxon>
        <taxon>Cytophagia</taxon>
        <taxon>Cytophagales</taxon>
        <taxon>Spirosomataceae</taxon>
        <taxon>Ravibacter</taxon>
    </lineage>
</organism>
<name>A0ABP8MB41_9BACT</name>
<feature type="region of interest" description="Disordered" evidence="1">
    <location>
        <begin position="121"/>
        <end position="145"/>
    </location>
</feature>
<sequence>MATDIKIAYRPRSVESVTLDANSKDKQVLHLIRLALERAAQTDPPLPEGCAEIECTRKGQIKRLTLRYEPYDEYIEDLMDSALIHSRRDEKTYPLEEVIEMLRIRNAKEAAKIKYTIPPIPEGIRFNDPDENPTGLKANAQNEQP</sequence>
<dbReference type="EMBL" id="BAABEY010000036">
    <property type="protein sequence ID" value="GAA4447673.1"/>
    <property type="molecule type" value="Genomic_DNA"/>
</dbReference>
<accession>A0ABP8MB41</accession>
<reference evidence="3" key="1">
    <citation type="journal article" date="2019" name="Int. J. Syst. Evol. Microbiol.">
        <title>The Global Catalogue of Microorganisms (GCM) 10K type strain sequencing project: providing services to taxonomists for standard genome sequencing and annotation.</title>
        <authorList>
            <consortium name="The Broad Institute Genomics Platform"/>
            <consortium name="The Broad Institute Genome Sequencing Center for Infectious Disease"/>
            <person name="Wu L."/>
            <person name="Ma J."/>
        </authorList>
    </citation>
    <scope>NUCLEOTIDE SEQUENCE [LARGE SCALE GENOMIC DNA]</scope>
    <source>
        <strain evidence="3">JCM 31920</strain>
    </source>
</reference>
<comment type="caution">
    <text evidence="2">The sequence shown here is derived from an EMBL/GenBank/DDBJ whole genome shotgun (WGS) entry which is preliminary data.</text>
</comment>
<keyword evidence="3" id="KW-1185">Reference proteome</keyword>
<gene>
    <name evidence="2" type="ORF">GCM10023091_42970</name>
</gene>
<evidence type="ECO:0000313" key="3">
    <source>
        <dbReference type="Proteomes" id="UP001501508"/>
    </source>
</evidence>
<evidence type="ECO:0000313" key="2">
    <source>
        <dbReference type="EMBL" id="GAA4447673.1"/>
    </source>
</evidence>
<proteinExistence type="predicted"/>
<evidence type="ECO:0000256" key="1">
    <source>
        <dbReference type="SAM" id="MobiDB-lite"/>
    </source>
</evidence>